<organism evidence="2 3">
    <name type="scientific">Halosimplex pelagicum</name>
    <dbReference type="NCBI Taxonomy" id="869886"/>
    <lineage>
        <taxon>Archaea</taxon>
        <taxon>Methanobacteriati</taxon>
        <taxon>Methanobacteriota</taxon>
        <taxon>Stenosarchaea group</taxon>
        <taxon>Halobacteria</taxon>
        <taxon>Halobacteriales</taxon>
        <taxon>Haloarculaceae</taxon>
        <taxon>Halosimplex</taxon>
    </lineage>
</organism>
<evidence type="ECO:0000256" key="1">
    <source>
        <dbReference type="SAM" id="MobiDB-lite"/>
    </source>
</evidence>
<dbReference type="OrthoDB" id="195398at2157"/>
<dbReference type="Proteomes" id="UP000509346">
    <property type="component" value="Chromosome"/>
</dbReference>
<proteinExistence type="predicted"/>
<dbReference type="AlphaFoldDB" id="A0A7D5P9M2"/>
<reference evidence="2 3" key="1">
    <citation type="submission" date="2020-07" db="EMBL/GenBank/DDBJ databases">
        <title>Halosimplex litoreum sp. nov. and Halosimplex rubrum sp. nov., isolated from different salt environments.</title>
        <authorList>
            <person name="Cui H."/>
        </authorList>
    </citation>
    <scope>NUCLEOTIDE SEQUENCE [LARGE SCALE GENOMIC DNA]</scope>
    <source>
        <strain evidence="2 3">R2</strain>
    </source>
</reference>
<evidence type="ECO:0000313" key="3">
    <source>
        <dbReference type="Proteomes" id="UP000509346"/>
    </source>
</evidence>
<gene>
    <name evidence="2" type="ORF">HZS54_22235</name>
</gene>
<protein>
    <recommendedName>
        <fullName evidence="4">NUDIX domain-containing protein</fullName>
    </recommendedName>
</protein>
<dbReference type="RefSeq" id="WP_179919281.1">
    <property type="nucleotide sequence ID" value="NZ_CP058909.1"/>
</dbReference>
<keyword evidence="3" id="KW-1185">Reference proteome</keyword>
<dbReference type="EMBL" id="CP058909">
    <property type="protein sequence ID" value="QLH84186.1"/>
    <property type="molecule type" value="Genomic_DNA"/>
</dbReference>
<sequence length="169" mass="18177">MDELRDPSTLHGEPGVEYTESRTTDGADAFEYFADVEGLVAVGVTNEAGAVLLMDSPHGWRLPYGHVPGGADWLDRAGEIAATLTGVDAPVAEVLRVSAVTHELRSDPDRTATSYDAVVGTEPVTGEPVADDPTFGEWSDLDLAWFDEVPDDAYHAHGDAVDDIEYFLE</sequence>
<dbReference type="KEGG" id="hpel:HZS54_22235"/>
<name>A0A7D5P9M2_9EURY</name>
<evidence type="ECO:0008006" key="4">
    <source>
        <dbReference type="Google" id="ProtNLM"/>
    </source>
</evidence>
<feature type="region of interest" description="Disordered" evidence="1">
    <location>
        <begin position="1"/>
        <end position="23"/>
    </location>
</feature>
<dbReference type="GeneID" id="56085370"/>
<accession>A0A7D5P9M2</accession>
<evidence type="ECO:0000313" key="2">
    <source>
        <dbReference type="EMBL" id="QLH84186.1"/>
    </source>
</evidence>